<sequence length="43" mass="4339">MSACEAMIVAKVARTTTGSLSASGAIRKNTLSISPGFASRKAP</sequence>
<proteinExistence type="predicted"/>
<dbReference type="EMBL" id="CAFBLR010000205">
    <property type="protein sequence ID" value="CAB4884250.1"/>
    <property type="molecule type" value="Genomic_DNA"/>
</dbReference>
<organism evidence="1">
    <name type="scientific">freshwater metagenome</name>
    <dbReference type="NCBI Taxonomy" id="449393"/>
    <lineage>
        <taxon>unclassified sequences</taxon>
        <taxon>metagenomes</taxon>
        <taxon>ecological metagenomes</taxon>
    </lineage>
</organism>
<dbReference type="AlphaFoldDB" id="A0A6J6S3G1"/>
<dbReference type="EMBL" id="CAEZXX010000220">
    <property type="protein sequence ID" value="CAB4729354.1"/>
    <property type="molecule type" value="Genomic_DNA"/>
</dbReference>
<name>A0A6J6S3G1_9ZZZZ</name>
<gene>
    <name evidence="1" type="ORF">UFOPK2602_02242</name>
    <name evidence="2" type="ORF">UFOPK3417_01696</name>
</gene>
<accession>A0A6J6S3G1</accession>
<protein>
    <submittedName>
        <fullName evidence="1">Unannotated protein</fullName>
    </submittedName>
</protein>
<evidence type="ECO:0000313" key="1">
    <source>
        <dbReference type="EMBL" id="CAB4729354.1"/>
    </source>
</evidence>
<evidence type="ECO:0000313" key="2">
    <source>
        <dbReference type="EMBL" id="CAB4884250.1"/>
    </source>
</evidence>
<reference evidence="1" key="1">
    <citation type="submission" date="2020-05" db="EMBL/GenBank/DDBJ databases">
        <authorList>
            <person name="Chiriac C."/>
            <person name="Salcher M."/>
            <person name="Ghai R."/>
            <person name="Kavagutti S V."/>
        </authorList>
    </citation>
    <scope>NUCLEOTIDE SEQUENCE</scope>
</reference>